<dbReference type="AlphaFoldDB" id="C6XAM9"/>
<dbReference type="InterPro" id="IPR021250">
    <property type="entry name" value="DUF2789"/>
</dbReference>
<name>C6XAM9_METGS</name>
<organism evidence="1 2">
    <name type="scientific">Methylovorus glucosotrophus (strain SIP3-4)</name>
    <dbReference type="NCBI Taxonomy" id="582744"/>
    <lineage>
        <taxon>Bacteria</taxon>
        <taxon>Pseudomonadati</taxon>
        <taxon>Pseudomonadota</taxon>
        <taxon>Betaproteobacteria</taxon>
        <taxon>Nitrosomonadales</taxon>
        <taxon>Methylophilaceae</taxon>
        <taxon>Methylovorus</taxon>
    </lineage>
</organism>
<gene>
    <name evidence="1" type="ordered locus">Msip34_0713</name>
</gene>
<reference evidence="1 2" key="2">
    <citation type="journal article" date="2011" name="J. Bacteriol.">
        <title>Genomes of three methylotrophs from a single niche uncover genetic and metabolic divergence of Methylophilaceae.</title>
        <authorList>
            <person name="Lapidus A."/>
            <person name="Clum A."/>
            <person name="Labutti K."/>
            <person name="Kaluzhnaya M.G."/>
            <person name="Lim S."/>
            <person name="Beck D.A."/>
            <person name="Glavina Del Rio T."/>
            <person name="Nolan M."/>
            <person name="Mavromatis K."/>
            <person name="Huntemann M."/>
            <person name="Lucas S."/>
            <person name="Lidstrom M.E."/>
            <person name="Ivanova N."/>
            <person name="Chistoserdova L."/>
        </authorList>
    </citation>
    <scope>NUCLEOTIDE SEQUENCE [LARGE SCALE GENOMIC DNA]</scope>
    <source>
        <strain evidence="1 2">SIP3-4</strain>
    </source>
</reference>
<reference evidence="2" key="1">
    <citation type="submission" date="2009-07" db="EMBL/GenBank/DDBJ databases">
        <title>Complete sequence of chromosome of Methylovorus sp. SIP3-4.</title>
        <authorList>
            <person name="Lucas S."/>
            <person name="Copeland A."/>
            <person name="Lapidus A."/>
            <person name="Glavina del Rio T."/>
            <person name="Tice H."/>
            <person name="Bruce D."/>
            <person name="Goodwin L."/>
            <person name="Pitluck S."/>
            <person name="Clum A."/>
            <person name="Larimer F."/>
            <person name="Land M."/>
            <person name="Hauser L."/>
            <person name="Kyrpides N."/>
            <person name="Mikhailova N."/>
            <person name="Kayluzhnaya M."/>
            <person name="Chistoserdova L."/>
        </authorList>
    </citation>
    <scope>NUCLEOTIDE SEQUENCE [LARGE SCALE GENOMIC DNA]</scope>
    <source>
        <strain evidence="2">SIP3-4</strain>
    </source>
</reference>
<dbReference type="Proteomes" id="UP000002743">
    <property type="component" value="Chromosome"/>
</dbReference>
<accession>C6XAM9</accession>
<dbReference type="STRING" id="582744.Msip34_0713"/>
<keyword evidence="2" id="KW-1185">Reference proteome</keyword>
<dbReference type="RefSeq" id="WP_013441545.1">
    <property type="nucleotide sequence ID" value="NC_012969.1"/>
</dbReference>
<evidence type="ECO:0000313" key="2">
    <source>
        <dbReference type="Proteomes" id="UP000002743"/>
    </source>
</evidence>
<dbReference type="KEGG" id="mei:Msip34_0713"/>
<evidence type="ECO:0008006" key="3">
    <source>
        <dbReference type="Google" id="ProtNLM"/>
    </source>
</evidence>
<dbReference type="HOGENOM" id="CLU_177836_0_0_4"/>
<dbReference type="EMBL" id="CP001674">
    <property type="protein sequence ID" value="ACT49961.1"/>
    <property type="molecule type" value="Genomic_DNA"/>
</dbReference>
<dbReference type="eggNOG" id="COG2040">
    <property type="taxonomic scope" value="Bacteria"/>
</dbReference>
<dbReference type="Gene3D" id="1.10.10.1130">
    <property type="entry name" value="Uncharacterised protein PF10982, DUF2789"/>
    <property type="match status" value="1"/>
</dbReference>
<proteinExistence type="predicted"/>
<dbReference type="InterPro" id="IPR038086">
    <property type="entry name" value="DUF2789_sf"/>
</dbReference>
<sequence>MESPAHEMAQLFEQLGLPSDEASIVEFISTHGHLHTGLALSEAPFWTLSQAAFLREAIQADADWAEVVDRLNASLHAARDAGGDQA</sequence>
<dbReference type="OrthoDB" id="5828847at2"/>
<evidence type="ECO:0000313" key="1">
    <source>
        <dbReference type="EMBL" id="ACT49961.1"/>
    </source>
</evidence>
<dbReference type="Pfam" id="PF10982">
    <property type="entry name" value="DUF2789"/>
    <property type="match status" value="1"/>
</dbReference>
<protein>
    <recommendedName>
        <fullName evidence="3">DUF2789 domain-containing protein</fullName>
    </recommendedName>
</protein>